<organism evidence="1 2">
    <name type="scientific">Acipenser oxyrinchus oxyrinchus</name>
    <dbReference type="NCBI Taxonomy" id="40147"/>
    <lineage>
        <taxon>Eukaryota</taxon>
        <taxon>Metazoa</taxon>
        <taxon>Chordata</taxon>
        <taxon>Craniata</taxon>
        <taxon>Vertebrata</taxon>
        <taxon>Euteleostomi</taxon>
        <taxon>Actinopterygii</taxon>
        <taxon>Chondrostei</taxon>
        <taxon>Acipenseriformes</taxon>
        <taxon>Acipenseridae</taxon>
        <taxon>Acipenser</taxon>
    </lineage>
</organism>
<evidence type="ECO:0000313" key="1">
    <source>
        <dbReference type="EMBL" id="KAK1161200.1"/>
    </source>
</evidence>
<gene>
    <name evidence="1" type="ORF">AOXY_G20131</name>
</gene>
<proteinExistence type="predicted"/>
<dbReference type="Proteomes" id="UP001230051">
    <property type="component" value="Unassembled WGS sequence"/>
</dbReference>
<sequence>MCLMMMLPGAGLSGRNHRSVKLFYDGRVLAPVPALLNTGTPEEAIPCSVLWLIAPFLPQLWPGSGGGLPEVPTLRVGSVALSSLELPILKTNDILFSCLYRVYEDNTKYSVSVRL</sequence>
<accession>A0AAD8D231</accession>
<keyword evidence="2" id="KW-1185">Reference proteome</keyword>
<name>A0AAD8D231_ACIOX</name>
<dbReference type="EMBL" id="JAGXEW010000019">
    <property type="protein sequence ID" value="KAK1161200.1"/>
    <property type="molecule type" value="Genomic_DNA"/>
</dbReference>
<protein>
    <submittedName>
        <fullName evidence="1">Uncharacterized protein</fullName>
    </submittedName>
</protein>
<evidence type="ECO:0000313" key="2">
    <source>
        <dbReference type="Proteomes" id="UP001230051"/>
    </source>
</evidence>
<dbReference type="AlphaFoldDB" id="A0AAD8D231"/>
<reference evidence="1" key="1">
    <citation type="submission" date="2022-02" db="EMBL/GenBank/DDBJ databases">
        <title>Atlantic sturgeon de novo genome assembly.</title>
        <authorList>
            <person name="Stock M."/>
            <person name="Klopp C."/>
            <person name="Guiguen Y."/>
            <person name="Cabau C."/>
            <person name="Parinello H."/>
            <person name="Santidrian Yebra-Pimentel E."/>
            <person name="Kuhl H."/>
            <person name="Dirks R.P."/>
            <person name="Guessner J."/>
            <person name="Wuertz S."/>
            <person name="Du K."/>
            <person name="Schartl M."/>
        </authorList>
    </citation>
    <scope>NUCLEOTIDE SEQUENCE</scope>
    <source>
        <strain evidence="1">STURGEONOMICS-FGT-2020</strain>
        <tissue evidence="1">Whole blood</tissue>
    </source>
</reference>
<comment type="caution">
    <text evidence="1">The sequence shown here is derived from an EMBL/GenBank/DDBJ whole genome shotgun (WGS) entry which is preliminary data.</text>
</comment>